<evidence type="ECO:0000256" key="4">
    <source>
        <dbReference type="ARBA" id="ARBA00023136"/>
    </source>
</evidence>
<sequence>MLLRVLQHGGAVEKELLEVTEKVLSRESSKTKSNFYENSSEEGATGGPVTRYTAVNGKFLDTAYRIFNEQKVHKSRISVDPVVVFGAEDAECSSLRRVNSSKRLVESRGEDPQFCSTAETASFLTDTNNSGLTPRRLECQSSSQSHDRLIAYYRELYLTAHILPAVVFGMIEVALFFIYRAPDEFILCSFAIVMQGPGLEFLLMSVLVICTLVILCYLLLICFLKQIRTSSVNIKNIYRSVLIITLAVIFGYFSAVAIVVISDAFLHVDKYYLNLFSGVIACFSTSITFFVYYIISSEYREAFDDYLGIGQLKKLTRNRIGANSSSVPITLNSNSRRVVP</sequence>
<evidence type="ECO:0000256" key="5">
    <source>
        <dbReference type="SAM" id="Phobius"/>
    </source>
</evidence>
<evidence type="ECO:0000313" key="6">
    <source>
        <dbReference type="EMBL" id="VDO24093.1"/>
    </source>
</evidence>
<dbReference type="GO" id="GO:0004930">
    <property type="term" value="F:G protein-coupled receptor activity"/>
    <property type="evidence" value="ECO:0007669"/>
    <property type="project" value="InterPro"/>
</dbReference>
<evidence type="ECO:0000256" key="3">
    <source>
        <dbReference type="ARBA" id="ARBA00022989"/>
    </source>
</evidence>
<dbReference type="GO" id="GO:0016020">
    <property type="term" value="C:membrane"/>
    <property type="evidence" value="ECO:0007669"/>
    <property type="project" value="UniProtKB-SubCell"/>
</dbReference>
<dbReference type="Gene3D" id="1.20.1070.10">
    <property type="entry name" value="Rhodopsin 7-helix transmembrane proteins"/>
    <property type="match status" value="1"/>
</dbReference>
<dbReference type="AlphaFoldDB" id="A0A158QKL8"/>
<evidence type="ECO:0000256" key="2">
    <source>
        <dbReference type="ARBA" id="ARBA00022692"/>
    </source>
</evidence>
<protein>
    <submittedName>
        <fullName evidence="8">MARVEL domain-containing protein</fullName>
    </submittedName>
</protein>
<reference evidence="8" key="1">
    <citation type="submission" date="2016-04" db="UniProtKB">
        <authorList>
            <consortium name="WormBaseParasite"/>
        </authorList>
    </citation>
    <scope>IDENTIFICATION</scope>
</reference>
<keyword evidence="7" id="KW-1185">Reference proteome</keyword>
<evidence type="ECO:0000313" key="7">
    <source>
        <dbReference type="Proteomes" id="UP000268014"/>
    </source>
</evidence>
<dbReference type="SUPFAM" id="SSF81321">
    <property type="entry name" value="Family A G protein-coupled receptor-like"/>
    <property type="match status" value="1"/>
</dbReference>
<proteinExistence type="predicted"/>
<feature type="transmembrane region" description="Helical" evidence="5">
    <location>
        <begin position="236"/>
        <end position="261"/>
    </location>
</feature>
<dbReference type="SMART" id="SM01381">
    <property type="entry name" value="7TM_GPCR_Srsx"/>
    <property type="match status" value="1"/>
</dbReference>
<accession>A0A158QKL8</accession>
<dbReference type="InterPro" id="IPR019424">
    <property type="entry name" value="7TM_GPCR_Srsx"/>
</dbReference>
<dbReference type="EMBL" id="UZAF01016256">
    <property type="protein sequence ID" value="VDO24093.1"/>
    <property type="molecule type" value="Genomic_DNA"/>
</dbReference>
<organism evidence="8">
    <name type="scientific">Haemonchus placei</name>
    <name type="common">Barber's pole worm</name>
    <dbReference type="NCBI Taxonomy" id="6290"/>
    <lineage>
        <taxon>Eukaryota</taxon>
        <taxon>Metazoa</taxon>
        <taxon>Ecdysozoa</taxon>
        <taxon>Nematoda</taxon>
        <taxon>Chromadorea</taxon>
        <taxon>Rhabditida</taxon>
        <taxon>Rhabditina</taxon>
        <taxon>Rhabditomorpha</taxon>
        <taxon>Strongyloidea</taxon>
        <taxon>Trichostrongylidae</taxon>
        <taxon>Haemonchus</taxon>
    </lineage>
</organism>
<feature type="transmembrane region" description="Helical" evidence="5">
    <location>
        <begin position="273"/>
        <end position="295"/>
    </location>
</feature>
<comment type="subcellular location">
    <subcellularLocation>
        <location evidence="1">Membrane</location>
    </subcellularLocation>
</comment>
<feature type="transmembrane region" description="Helical" evidence="5">
    <location>
        <begin position="201"/>
        <end position="224"/>
    </location>
</feature>
<reference evidence="6 7" key="2">
    <citation type="submission" date="2018-11" db="EMBL/GenBank/DDBJ databases">
        <authorList>
            <consortium name="Pathogen Informatics"/>
        </authorList>
    </citation>
    <scope>NUCLEOTIDE SEQUENCE [LARGE SCALE GENOMIC DNA]</scope>
    <source>
        <strain evidence="6 7">MHpl1</strain>
    </source>
</reference>
<gene>
    <name evidence="6" type="ORF">HPLM_LOCUS4824</name>
</gene>
<keyword evidence="2 5" id="KW-0812">Transmembrane</keyword>
<evidence type="ECO:0000256" key="1">
    <source>
        <dbReference type="ARBA" id="ARBA00004370"/>
    </source>
</evidence>
<dbReference type="Pfam" id="PF10320">
    <property type="entry name" value="7TM_GPCR_Srsx"/>
    <property type="match status" value="1"/>
</dbReference>
<dbReference type="WBParaSite" id="HPLM_0000483201-mRNA-1">
    <property type="protein sequence ID" value="HPLM_0000483201-mRNA-1"/>
    <property type="gene ID" value="HPLM_0000483201"/>
</dbReference>
<dbReference type="OrthoDB" id="10491320at2759"/>
<dbReference type="InterPro" id="IPR000276">
    <property type="entry name" value="GPCR_Rhodpsn"/>
</dbReference>
<evidence type="ECO:0000313" key="8">
    <source>
        <dbReference type="WBParaSite" id="HPLM_0000483201-mRNA-1"/>
    </source>
</evidence>
<keyword evidence="3 5" id="KW-1133">Transmembrane helix</keyword>
<dbReference type="Proteomes" id="UP000268014">
    <property type="component" value="Unassembled WGS sequence"/>
</dbReference>
<feature type="transmembrane region" description="Helical" evidence="5">
    <location>
        <begin position="156"/>
        <end position="181"/>
    </location>
</feature>
<name>A0A158QKL8_HAEPC</name>
<keyword evidence="4 5" id="KW-0472">Membrane</keyword>